<evidence type="ECO:0000256" key="1">
    <source>
        <dbReference type="SAM" id="Phobius"/>
    </source>
</evidence>
<keyword evidence="3" id="KW-1185">Reference proteome</keyword>
<proteinExistence type="predicted"/>
<keyword evidence="1" id="KW-1133">Transmembrane helix</keyword>
<protein>
    <submittedName>
        <fullName evidence="2">Uncharacterized protein</fullName>
    </submittedName>
</protein>
<keyword evidence="1" id="KW-0472">Membrane</keyword>
<dbReference type="RefSeq" id="WP_182533012.1">
    <property type="nucleotide sequence ID" value="NZ_JACGXL010000009.1"/>
</dbReference>
<keyword evidence="1" id="KW-0812">Transmembrane</keyword>
<dbReference type="EMBL" id="JACGXL010000009">
    <property type="protein sequence ID" value="MBA8889983.1"/>
    <property type="molecule type" value="Genomic_DNA"/>
</dbReference>
<accession>A0A839F4J2</accession>
<dbReference type="Proteomes" id="UP000550401">
    <property type="component" value="Unassembled WGS sequence"/>
</dbReference>
<comment type="caution">
    <text evidence="2">The sequence shown here is derived from an EMBL/GenBank/DDBJ whole genome shotgun (WGS) entry which is preliminary data.</text>
</comment>
<sequence>MTTNGMSSALWKYVTLVVASSLTVGAMVGCVCAFSVKQVAIFAKPHLSDSQLHSIFLVAFTPFFLMGLHMGFVEIVRVVRAARRDEASNDAE</sequence>
<name>A0A839F4J2_9GAMM</name>
<organism evidence="2 3">
    <name type="scientific">Dokdonella fugitiva</name>
    <dbReference type="NCBI Taxonomy" id="328517"/>
    <lineage>
        <taxon>Bacteria</taxon>
        <taxon>Pseudomonadati</taxon>
        <taxon>Pseudomonadota</taxon>
        <taxon>Gammaproteobacteria</taxon>
        <taxon>Lysobacterales</taxon>
        <taxon>Rhodanobacteraceae</taxon>
        <taxon>Dokdonella</taxon>
    </lineage>
</organism>
<dbReference type="AlphaFoldDB" id="A0A839F4J2"/>
<reference evidence="2 3" key="1">
    <citation type="submission" date="2020-07" db="EMBL/GenBank/DDBJ databases">
        <title>Genomic Encyclopedia of Type Strains, Phase IV (KMG-V): Genome sequencing to study the core and pangenomes of soil and plant-associated prokaryotes.</title>
        <authorList>
            <person name="Whitman W."/>
        </authorList>
    </citation>
    <scope>NUCLEOTIDE SEQUENCE [LARGE SCALE GENOMIC DNA]</scope>
    <source>
        <strain evidence="2 3">RH2WT43</strain>
    </source>
</reference>
<evidence type="ECO:0000313" key="2">
    <source>
        <dbReference type="EMBL" id="MBA8889983.1"/>
    </source>
</evidence>
<feature type="transmembrane region" description="Helical" evidence="1">
    <location>
        <begin position="52"/>
        <end position="76"/>
    </location>
</feature>
<gene>
    <name evidence="2" type="ORF">FHW12_004230</name>
</gene>
<evidence type="ECO:0000313" key="3">
    <source>
        <dbReference type="Proteomes" id="UP000550401"/>
    </source>
</evidence>